<organism evidence="2 3">
    <name type="scientific">Deinococcus xinjiangensis</name>
    <dbReference type="NCBI Taxonomy" id="457454"/>
    <lineage>
        <taxon>Bacteria</taxon>
        <taxon>Thermotogati</taxon>
        <taxon>Deinococcota</taxon>
        <taxon>Deinococci</taxon>
        <taxon>Deinococcales</taxon>
        <taxon>Deinococcaceae</taxon>
        <taxon>Deinococcus</taxon>
    </lineage>
</organism>
<feature type="transmembrane region" description="Helical" evidence="1">
    <location>
        <begin position="202"/>
        <end position="222"/>
    </location>
</feature>
<evidence type="ECO:0000313" key="2">
    <source>
        <dbReference type="EMBL" id="GAA5503028.1"/>
    </source>
</evidence>
<dbReference type="EMBL" id="BAABRN010000035">
    <property type="protein sequence ID" value="GAA5503028.1"/>
    <property type="molecule type" value="Genomic_DNA"/>
</dbReference>
<reference evidence="2 3" key="1">
    <citation type="submission" date="2024-02" db="EMBL/GenBank/DDBJ databases">
        <title>Deinococcus xinjiangensis NBRC 107630.</title>
        <authorList>
            <person name="Ichikawa N."/>
            <person name="Katano-Makiyama Y."/>
            <person name="Hidaka K."/>
        </authorList>
    </citation>
    <scope>NUCLEOTIDE SEQUENCE [LARGE SCALE GENOMIC DNA]</scope>
    <source>
        <strain evidence="2 3">NBRC 107630</strain>
    </source>
</reference>
<comment type="caution">
    <text evidence="2">The sequence shown here is derived from an EMBL/GenBank/DDBJ whole genome shotgun (WGS) entry which is preliminary data.</text>
</comment>
<keyword evidence="1" id="KW-0812">Transmembrane</keyword>
<proteinExistence type="predicted"/>
<evidence type="ECO:0000313" key="3">
    <source>
        <dbReference type="Proteomes" id="UP001458946"/>
    </source>
</evidence>
<keyword evidence="3" id="KW-1185">Reference proteome</keyword>
<feature type="transmembrane region" description="Helical" evidence="1">
    <location>
        <begin position="176"/>
        <end position="195"/>
    </location>
</feature>
<dbReference type="RefSeq" id="WP_353543001.1">
    <property type="nucleotide sequence ID" value="NZ_BAABRN010000035.1"/>
</dbReference>
<feature type="transmembrane region" description="Helical" evidence="1">
    <location>
        <begin position="252"/>
        <end position="271"/>
    </location>
</feature>
<evidence type="ECO:0000256" key="1">
    <source>
        <dbReference type="SAM" id="Phobius"/>
    </source>
</evidence>
<feature type="transmembrane region" description="Helical" evidence="1">
    <location>
        <begin position="68"/>
        <end position="87"/>
    </location>
</feature>
<gene>
    <name evidence="2" type="ORF">Dxin01_02777</name>
</gene>
<feature type="transmembrane region" description="Helical" evidence="1">
    <location>
        <begin position="38"/>
        <end position="56"/>
    </location>
</feature>
<feature type="transmembrane region" description="Helical" evidence="1">
    <location>
        <begin position="12"/>
        <end position="32"/>
    </location>
</feature>
<protein>
    <recommendedName>
        <fullName evidence="4">O-antigen ligase</fullName>
    </recommendedName>
</protein>
<keyword evidence="1" id="KW-1133">Transmembrane helix</keyword>
<feature type="transmembrane region" description="Helical" evidence="1">
    <location>
        <begin position="228"/>
        <end position="245"/>
    </location>
</feature>
<sequence>MRTNLTPASVSGALLSVLSVFVLGINFGANAAVGGLTWQYLFILASLPVLLGLVLGRIRRDPTLNVVYARWLVIPVLMLFLWGYGVLSGLLQNNNPQFIVRNNAGMIAYALAIPLFFFPRRVNVIKLLNAGGLLVMGATLLLHVLSKLIGWDVESGLSERIFGPTVGAGGYRWGRIFFYTQYLVCVPMVLSLTALLSKGFGLWQRAISLATLAGSLYVLMVISMSKGMVLAVLFTLALLVTCFFFAGRRRGLITSALVPLLLFGGVSYVAATPDNVISRSFFSADDLSNGPRFEQVRYLVGDTTILGQGLGATIPGYTRAKGLDYGFELSYLAVFHKFGVFGLIPLLAYALTLLMIIRLVWQRRLSVRDGAALGAGMSFLMPAVGNPGLFSIQEVLTHSLVMLHLANAQLGVAPAAARVMRWQGRRWRIVGPTLPRVRLRWR</sequence>
<name>A0ABP9VG32_9DEIO</name>
<dbReference type="Proteomes" id="UP001458946">
    <property type="component" value="Unassembled WGS sequence"/>
</dbReference>
<feature type="transmembrane region" description="Helical" evidence="1">
    <location>
        <begin position="130"/>
        <end position="149"/>
    </location>
</feature>
<feature type="transmembrane region" description="Helical" evidence="1">
    <location>
        <begin position="99"/>
        <end position="118"/>
    </location>
</feature>
<accession>A0ABP9VG32</accession>
<evidence type="ECO:0008006" key="4">
    <source>
        <dbReference type="Google" id="ProtNLM"/>
    </source>
</evidence>
<feature type="transmembrane region" description="Helical" evidence="1">
    <location>
        <begin position="338"/>
        <end position="360"/>
    </location>
</feature>
<keyword evidence="1" id="KW-0472">Membrane</keyword>